<dbReference type="PANTHER" id="PTHR28637:SF1">
    <property type="entry name" value="DNA REPLICATION FACTOR CDT1"/>
    <property type="match status" value="1"/>
</dbReference>
<dbReference type="GO" id="GO:0000076">
    <property type="term" value="P:DNA replication checkpoint signaling"/>
    <property type="evidence" value="ECO:0007669"/>
    <property type="project" value="TreeGrafter"/>
</dbReference>
<comment type="similarity">
    <text evidence="1">Belongs to the Cdt1 family.</text>
</comment>
<dbReference type="InterPro" id="IPR032054">
    <property type="entry name" value="Cdt1_C"/>
</dbReference>
<organism evidence="5 6">
    <name type="scientific">Rhynchospora breviuscula</name>
    <dbReference type="NCBI Taxonomy" id="2022672"/>
    <lineage>
        <taxon>Eukaryota</taxon>
        <taxon>Viridiplantae</taxon>
        <taxon>Streptophyta</taxon>
        <taxon>Embryophyta</taxon>
        <taxon>Tracheophyta</taxon>
        <taxon>Spermatophyta</taxon>
        <taxon>Magnoliopsida</taxon>
        <taxon>Liliopsida</taxon>
        <taxon>Poales</taxon>
        <taxon>Cyperaceae</taxon>
        <taxon>Cyperoideae</taxon>
        <taxon>Rhynchosporeae</taxon>
        <taxon>Rhynchospora</taxon>
    </lineage>
</organism>
<comment type="caution">
    <text evidence="5">The sequence shown here is derived from an EMBL/GenBank/DDBJ whole genome shotgun (WGS) entry which is preliminary data.</text>
</comment>
<dbReference type="GO" id="GO:0030174">
    <property type="term" value="P:regulation of DNA-templated DNA replication initiation"/>
    <property type="evidence" value="ECO:0007669"/>
    <property type="project" value="InterPro"/>
</dbReference>
<dbReference type="GO" id="GO:0003677">
    <property type="term" value="F:DNA binding"/>
    <property type="evidence" value="ECO:0007669"/>
    <property type="project" value="InterPro"/>
</dbReference>
<accession>A0A9Q0CY88</accession>
<dbReference type="InterPro" id="IPR014939">
    <property type="entry name" value="CDT1_Gemini-bd-like"/>
</dbReference>
<evidence type="ECO:0000313" key="6">
    <source>
        <dbReference type="Proteomes" id="UP001151287"/>
    </source>
</evidence>
<dbReference type="PANTHER" id="PTHR28637">
    <property type="entry name" value="DNA REPLICATION FACTOR CDT1"/>
    <property type="match status" value="1"/>
</dbReference>
<dbReference type="FunFam" id="1.10.10.1420:FF:000003">
    <property type="entry name" value="CDT1-like protein a chloroplastic"/>
    <property type="match status" value="1"/>
</dbReference>
<protein>
    <recommendedName>
        <fullName evidence="4">CDT1 Geminin-binding domain-containing protein</fullName>
    </recommendedName>
</protein>
<dbReference type="AlphaFoldDB" id="A0A9Q0CY88"/>
<dbReference type="Pfam" id="PF16679">
    <property type="entry name" value="CDT1_C"/>
    <property type="match status" value="1"/>
</dbReference>
<feature type="domain" description="CDT1 Geminin-binding" evidence="4">
    <location>
        <begin position="114"/>
        <end position="246"/>
    </location>
</feature>
<sequence length="541" mass="61161">MDSTEAASQFPLATPKKKTLPSSSTPIKGSSAVPSHDQFWTPTPEKPTQLSRHGRSRNVVLSLKEVRQAAIGLRKKDRGGTDRSDRDLTLLEEQLRVDRAVKSSPSKFKNQIKLPEKYQILCEIFNSMECSIRLLRLKGSMPTFSNLYGRIQDMANQNFTYTQLAQMKHMLPEAIMIKKVLLRDEITCCMKPDLQIILNADSIGINMKEEGQNAYLQLRKVFRQRLVDFVRANPQEDDIPEEELPHPFNKSNMLSAPKIISKNIGNDKPQSVVLSHMSPSFQRRFFQKATISKEKSSLLNPSSSCDSPKKFISALEATPAKRCTSAFEVTPAKEQASASEDTPAKHVSTPVRLMAATPEMGTPKWCLSESCVDSPPVNRLASKRSARSLLFMSPNKSIKETDEIDLVETSEEGVLDFLPKSLLQSVKEKEIRLKVEKETGVGDAIKRQRMIRCLPNTFNTILLIYRSMKRSIITKQELIHKIIANNAKIVDREEVEEQIRLFLELVPEWISEKTALGGDVLIRVDMLCSPQEIRDRLVRAE</sequence>
<evidence type="ECO:0000256" key="3">
    <source>
        <dbReference type="SAM" id="MobiDB-lite"/>
    </source>
</evidence>
<dbReference type="CDD" id="cd08767">
    <property type="entry name" value="Cdt1_c"/>
    <property type="match status" value="1"/>
</dbReference>
<dbReference type="CDD" id="cd08674">
    <property type="entry name" value="Cdt1_m"/>
    <property type="match status" value="1"/>
</dbReference>
<dbReference type="Gene3D" id="1.10.10.1420">
    <property type="entry name" value="DNA replication factor Cdt1, C-terminal WH domain"/>
    <property type="match status" value="1"/>
</dbReference>
<feature type="compositionally biased region" description="Polar residues" evidence="3">
    <location>
        <begin position="38"/>
        <end position="51"/>
    </location>
</feature>
<dbReference type="SUPFAM" id="SSF46785">
    <property type="entry name" value="Winged helix' DNA-binding domain"/>
    <property type="match status" value="1"/>
</dbReference>
<dbReference type="GO" id="GO:0071163">
    <property type="term" value="P:DNA replication preinitiation complex assembly"/>
    <property type="evidence" value="ECO:0007669"/>
    <property type="project" value="InterPro"/>
</dbReference>
<name>A0A9Q0CY88_9POAL</name>
<keyword evidence="6" id="KW-1185">Reference proteome</keyword>
<dbReference type="Pfam" id="PF08839">
    <property type="entry name" value="CDT1"/>
    <property type="match status" value="1"/>
</dbReference>
<dbReference type="GO" id="GO:0005634">
    <property type="term" value="C:nucleus"/>
    <property type="evidence" value="ECO:0007669"/>
    <property type="project" value="TreeGrafter"/>
</dbReference>
<gene>
    <name evidence="5" type="ORF">LUZ63_001666</name>
</gene>
<dbReference type="EMBL" id="JAMQYH010000001">
    <property type="protein sequence ID" value="KAJ1701887.1"/>
    <property type="molecule type" value="Genomic_DNA"/>
</dbReference>
<proteinExistence type="inferred from homology"/>
<dbReference type="InterPro" id="IPR045173">
    <property type="entry name" value="Cdt1"/>
</dbReference>
<evidence type="ECO:0000259" key="4">
    <source>
        <dbReference type="SMART" id="SM01075"/>
    </source>
</evidence>
<dbReference type="Proteomes" id="UP001151287">
    <property type="component" value="Unassembled WGS sequence"/>
</dbReference>
<dbReference type="OrthoDB" id="341730at2759"/>
<reference evidence="5" key="1">
    <citation type="journal article" date="2022" name="Cell">
        <title>Repeat-based holocentromeres influence genome architecture and karyotype evolution.</title>
        <authorList>
            <person name="Hofstatter P.G."/>
            <person name="Thangavel G."/>
            <person name="Lux T."/>
            <person name="Neumann P."/>
            <person name="Vondrak T."/>
            <person name="Novak P."/>
            <person name="Zhang M."/>
            <person name="Costa L."/>
            <person name="Castellani M."/>
            <person name="Scott A."/>
            <person name="Toegelov H."/>
            <person name="Fuchs J."/>
            <person name="Mata-Sucre Y."/>
            <person name="Dias Y."/>
            <person name="Vanzela A.L.L."/>
            <person name="Huettel B."/>
            <person name="Almeida C.C.S."/>
            <person name="Simkova H."/>
            <person name="Souza G."/>
            <person name="Pedrosa-Harand A."/>
            <person name="Macas J."/>
            <person name="Mayer K.F.X."/>
            <person name="Houben A."/>
            <person name="Marques A."/>
        </authorList>
    </citation>
    <scope>NUCLEOTIDE SEQUENCE</scope>
    <source>
        <strain evidence="5">RhyBre1mFocal</strain>
    </source>
</reference>
<dbReference type="InterPro" id="IPR038090">
    <property type="entry name" value="Cdt1_C_WH_dom_sf"/>
</dbReference>
<feature type="region of interest" description="Disordered" evidence="3">
    <location>
        <begin position="1"/>
        <end position="57"/>
    </location>
</feature>
<evidence type="ECO:0000256" key="2">
    <source>
        <dbReference type="ARBA" id="ARBA00023306"/>
    </source>
</evidence>
<keyword evidence="2" id="KW-0131">Cell cycle</keyword>
<dbReference type="GO" id="GO:0070182">
    <property type="term" value="F:DNA polymerase binding"/>
    <property type="evidence" value="ECO:0007669"/>
    <property type="project" value="TreeGrafter"/>
</dbReference>
<dbReference type="InterPro" id="IPR036390">
    <property type="entry name" value="WH_DNA-bd_sf"/>
</dbReference>
<dbReference type="GO" id="GO:0000278">
    <property type="term" value="P:mitotic cell cycle"/>
    <property type="evidence" value="ECO:0007669"/>
    <property type="project" value="TreeGrafter"/>
</dbReference>
<evidence type="ECO:0000313" key="5">
    <source>
        <dbReference type="EMBL" id="KAJ1701887.1"/>
    </source>
</evidence>
<dbReference type="SMART" id="SM01075">
    <property type="entry name" value="CDT1"/>
    <property type="match status" value="1"/>
</dbReference>
<evidence type="ECO:0000256" key="1">
    <source>
        <dbReference type="ARBA" id="ARBA00008356"/>
    </source>
</evidence>